<dbReference type="Proteomes" id="UP000317494">
    <property type="component" value="Unassembled WGS sequence"/>
</dbReference>
<dbReference type="GO" id="GO:0051028">
    <property type="term" value="P:mRNA transport"/>
    <property type="evidence" value="ECO:0007669"/>
    <property type="project" value="UniProtKB-KW"/>
</dbReference>
<feature type="region of interest" description="Disordered" evidence="13">
    <location>
        <begin position="790"/>
        <end position="820"/>
    </location>
</feature>
<proteinExistence type="inferred from homology"/>
<evidence type="ECO:0000256" key="13">
    <source>
        <dbReference type="SAM" id="MobiDB-lite"/>
    </source>
</evidence>
<evidence type="ECO:0000256" key="8">
    <source>
        <dbReference type="ARBA" id="ARBA00022845"/>
    </source>
</evidence>
<organism evidence="15 16">
    <name type="scientific">Synchytrium endobioticum</name>
    <dbReference type="NCBI Taxonomy" id="286115"/>
    <lineage>
        <taxon>Eukaryota</taxon>
        <taxon>Fungi</taxon>
        <taxon>Fungi incertae sedis</taxon>
        <taxon>Chytridiomycota</taxon>
        <taxon>Chytridiomycota incertae sedis</taxon>
        <taxon>Chytridiomycetes</taxon>
        <taxon>Synchytriales</taxon>
        <taxon>Synchytriaceae</taxon>
        <taxon>Synchytrium</taxon>
    </lineage>
</organism>
<dbReference type="GO" id="GO:0003729">
    <property type="term" value="F:mRNA binding"/>
    <property type="evidence" value="ECO:0007669"/>
    <property type="project" value="InterPro"/>
</dbReference>
<evidence type="ECO:0000256" key="12">
    <source>
        <dbReference type="ARBA" id="ARBA00023242"/>
    </source>
</evidence>
<feature type="compositionally biased region" description="Basic and acidic residues" evidence="13">
    <location>
        <begin position="540"/>
        <end position="555"/>
    </location>
</feature>
<feature type="compositionally biased region" description="Low complexity" evidence="13">
    <location>
        <begin position="254"/>
        <end position="274"/>
    </location>
</feature>
<feature type="compositionally biased region" description="Polar residues" evidence="13">
    <location>
        <begin position="628"/>
        <end position="654"/>
    </location>
</feature>
<dbReference type="GO" id="GO:0000184">
    <property type="term" value="P:nuclear-transcribed mRNA catabolic process, nonsense-mediated decay"/>
    <property type="evidence" value="ECO:0007669"/>
    <property type="project" value="UniProtKB-KW"/>
</dbReference>
<evidence type="ECO:0000313" key="16">
    <source>
        <dbReference type="Proteomes" id="UP000317494"/>
    </source>
</evidence>
<comment type="similarity">
    <text evidence="3">Belongs to the CASC3 family.</text>
</comment>
<keyword evidence="5" id="KW-0963">Cytoplasm</keyword>
<dbReference type="EMBL" id="QEAN01000029">
    <property type="protein sequence ID" value="TPX52718.1"/>
    <property type="molecule type" value="Genomic_DNA"/>
</dbReference>
<dbReference type="InterPro" id="IPR018545">
    <property type="entry name" value="Btz_dom"/>
</dbReference>
<evidence type="ECO:0000256" key="9">
    <source>
        <dbReference type="ARBA" id="ARBA00022884"/>
    </source>
</evidence>
<feature type="compositionally biased region" description="Polar residues" evidence="13">
    <location>
        <begin position="499"/>
        <end position="523"/>
    </location>
</feature>
<feature type="compositionally biased region" description="Basic and acidic residues" evidence="13">
    <location>
        <begin position="332"/>
        <end position="342"/>
    </location>
</feature>
<keyword evidence="16" id="KW-1185">Reference proteome</keyword>
<name>A0A507DPB4_9FUNG</name>
<evidence type="ECO:0000256" key="3">
    <source>
        <dbReference type="ARBA" id="ARBA00009548"/>
    </source>
</evidence>
<feature type="compositionally biased region" description="Polar residues" evidence="13">
    <location>
        <begin position="725"/>
        <end position="754"/>
    </location>
</feature>
<keyword evidence="11" id="KW-0508">mRNA splicing</keyword>
<dbReference type="AlphaFoldDB" id="A0A507DPB4"/>
<dbReference type="GO" id="GO:0006417">
    <property type="term" value="P:regulation of translation"/>
    <property type="evidence" value="ECO:0007669"/>
    <property type="project" value="UniProtKB-KW"/>
</dbReference>
<keyword evidence="10" id="KW-0866">Nonsense-mediated mRNA decay</keyword>
<keyword evidence="6" id="KW-0507">mRNA processing</keyword>
<feature type="region of interest" description="Disordered" evidence="13">
    <location>
        <begin position="248"/>
        <end position="663"/>
    </location>
</feature>
<evidence type="ECO:0000256" key="7">
    <source>
        <dbReference type="ARBA" id="ARBA00022816"/>
    </source>
</evidence>
<evidence type="ECO:0000256" key="1">
    <source>
        <dbReference type="ARBA" id="ARBA00004123"/>
    </source>
</evidence>
<keyword evidence="12" id="KW-0539">Nucleus</keyword>
<evidence type="ECO:0000256" key="4">
    <source>
        <dbReference type="ARBA" id="ARBA00022448"/>
    </source>
</evidence>
<sequence length="980" mass="107123">MGDYPRWSPRSHGSLALGNVGTTLHDLDAGIKILSKACARITAIAQTKTFVEGTACDERSFDNCSNWAANAMDLLVNWPVAWERSSFTLAKNLDNLEQHTPCIHPHRSAALHPTLPHDGHSLIQELLIFTNSHLASLLASSFVVFWSTVIHQSGKICSFLDSYLAQCSALLKSTNGATNPILGDHELSRLVFLLILRPALVEEEHLLVIWRTPTLQGKRDNFAYTSTDKSTIMSPRFTKARRAVDECEEDAAIRSDSGASSTSSIRSHGSASASENTNNPPAQGTSKTTVTGCKQSTQPTNKVNSRDASKPASVSSVGKQRYELYVGPKQRNRQDLPQETGRETSQSPTSRSFPLKSPVKPAPVDAASTKKDDGPKPSTVPTSTAVVAPPPEAAPNQSRKKSPVRQDPTMVPKRGFFWGHDNRTEVPQFGRGMRCDASNAGRGKVPRGGARASHQERRTAHTGANMAPSRKSLDYNQSPASSAAARAKEQSTRDATFAAASTSQPVSVNRKPMNTASNQSGNIKENIKLPAPKDTTATQESEHRTTLGRNDRNQKPLDQPPSAAGASSENTVVDFASMDWSQPQSKNYRDMGWGKTQTKDHRDTARAQGRSRNCADMGGGSTRGKHTIPNQTRNSNLPLVPQHQSSSNTNQRYNPQRKPSMHADTFSNVCADQITPSQRKEAWTASKVSLHNRGHSEARWTHDLYDASTNESASHPKQQDRIRNIKQQQRPQKADSSTTRALGVGSSKTTSSGLSVRINKTRPTTADSSATSSPANAVVEAVPSHVAELQVVEPESSSASHSRESSAKSKSYITRNDRKASAVSSGSHDILKKAVNAPEFYPSSQVSPHDFFPDASQFTLESSDFNMNTSLAAVISSHASPTSTGHMMMTHIMSVDDTDMHDSLLFGNMVNDYIICDENSYPGTNIMNGVPSDMLRVMPVLTSHPLQLQLDSLQQQYYQQWMYQPFWLDGSYYTSHIQWL</sequence>
<gene>
    <name evidence="15" type="ORF">SeMB42_g01206</name>
</gene>
<feature type="compositionally biased region" description="Low complexity" evidence="13">
    <location>
        <begin position="761"/>
        <end position="777"/>
    </location>
</feature>
<feature type="compositionally biased region" description="Polar residues" evidence="13">
    <location>
        <begin position="275"/>
        <end position="303"/>
    </location>
</feature>
<evidence type="ECO:0000256" key="5">
    <source>
        <dbReference type="ARBA" id="ARBA00022490"/>
    </source>
</evidence>
<dbReference type="Pfam" id="PF09405">
    <property type="entry name" value="Btz"/>
    <property type="match status" value="1"/>
</dbReference>
<evidence type="ECO:0000256" key="2">
    <source>
        <dbReference type="ARBA" id="ARBA00004496"/>
    </source>
</evidence>
<evidence type="ECO:0000259" key="14">
    <source>
        <dbReference type="Pfam" id="PF09405"/>
    </source>
</evidence>
<dbReference type="VEuPathDB" id="FungiDB:SeMB42_g01206"/>
<accession>A0A507DPB4</accession>
<evidence type="ECO:0000256" key="11">
    <source>
        <dbReference type="ARBA" id="ARBA00023187"/>
    </source>
</evidence>
<protein>
    <recommendedName>
        <fullName evidence="14">Btz domain-containing protein</fullName>
    </recommendedName>
</protein>
<keyword evidence="8" id="KW-0810">Translation regulation</keyword>
<evidence type="ECO:0000313" key="15">
    <source>
        <dbReference type="EMBL" id="TPX52718.1"/>
    </source>
</evidence>
<keyword evidence="9" id="KW-0694">RNA-binding</keyword>
<feature type="region of interest" description="Disordered" evidence="13">
    <location>
        <begin position="707"/>
        <end position="778"/>
    </location>
</feature>
<comment type="caution">
    <text evidence="15">The sequence shown here is derived from an EMBL/GenBank/DDBJ whole genome shotgun (WGS) entry which is preliminary data.</text>
</comment>
<evidence type="ECO:0000256" key="10">
    <source>
        <dbReference type="ARBA" id="ARBA00023161"/>
    </source>
</evidence>
<dbReference type="GO" id="GO:0005737">
    <property type="term" value="C:cytoplasm"/>
    <property type="evidence" value="ECO:0007669"/>
    <property type="project" value="UniProtKB-SubCell"/>
</dbReference>
<dbReference type="GO" id="GO:0008380">
    <property type="term" value="P:RNA splicing"/>
    <property type="evidence" value="ECO:0007669"/>
    <property type="project" value="UniProtKB-KW"/>
</dbReference>
<reference evidence="15 16" key="1">
    <citation type="journal article" date="2019" name="Sci. Rep.">
        <title>Comparative genomics of chytrid fungi reveal insights into the obligate biotrophic and pathogenic lifestyle of Synchytrium endobioticum.</title>
        <authorList>
            <person name="van de Vossenberg B.T.L.H."/>
            <person name="Warris S."/>
            <person name="Nguyen H.D.T."/>
            <person name="van Gent-Pelzer M.P.E."/>
            <person name="Joly D.L."/>
            <person name="van de Geest H.C."/>
            <person name="Bonants P.J.M."/>
            <person name="Smith D.S."/>
            <person name="Levesque C.A."/>
            <person name="van der Lee T.A.J."/>
        </authorList>
    </citation>
    <scope>NUCLEOTIDE SEQUENCE [LARGE SCALE GENOMIC DNA]</scope>
    <source>
        <strain evidence="15 16">MB42</strain>
    </source>
</reference>
<comment type="subcellular location">
    <subcellularLocation>
        <location evidence="2">Cytoplasm</location>
    </subcellularLocation>
    <subcellularLocation>
        <location evidence="1">Nucleus</location>
    </subcellularLocation>
</comment>
<feature type="domain" description="Btz" evidence="14">
    <location>
        <begin position="396"/>
        <end position="450"/>
    </location>
</feature>
<evidence type="ECO:0000256" key="6">
    <source>
        <dbReference type="ARBA" id="ARBA00022664"/>
    </source>
</evidence>
<feature type="compositionally biased region" description="Polar residues" evidence="13">
    <location>
        <begin position="343"/>
        <end position="352"/>
    </location>
</feature>
<dbReference type="GO" id="GO:0006397">
    <property type="term" value="P:mRNA processing"/>
    <property type="evidence" value="ECO:0007669"/>
    <property type="project" value="UniProtKB-KW"/>
</dbReference>
<keyword evidence="4" id="KW-0813">Transport</keyword>
<feature type="compositionally biased region" description="Low complexity" evidence="13">
    <location>
        <begin position="377"/>
        <end position="387"/>
    </location>
</feature>
<feature type="compositionally biased region" description="Polar residues" evidence="13">
    <location>
        <begin position="707"/>
        <end position="716"/>
    </location>
</feature>
<keyword evidence="7" id="KW-0509">mRNA transport</keyword>
<dbReference type="GO" id="GO:0035145">
    <property type="term" value="C:exon-exon junction complex"/>
    <property type="evidence" value="ECO:0007669"/>
    <property type="project" value="InterPro"/>
</dbReference>